<dbReference type="Gene3D" id="2.20.230.10">
    <property type="entry name" value="Resuscitation-promoting factor rpfb"/>
    <property type="match status" value="1"/>
</dbReference>
<dbReference type="Pfam" id="PF03990">
    <property type="entry name" value="DUF348"/>
    <property type="match status" value="3"/>
</dbReference>
<comment type="caution">
    <text evidence="5">The sequence shown here is derived from an EMBL/GenBank/DDBJ whole genome shotgun (WGS) entry which is preliminary data.</text>
</comment>
<proteinExistence type="inferred from homology"/>
<dbReference type="SUPFAM" id="SSF53955">
    <property type="entry name" value="Lysozyme-like"/>
    <property type="match status" value="1"/>
</dbReference>
<dbReference type="Pfam" id="PF07501">
    <property type="entry name" value="G5"/>
    <property type="match status" value="1"/>
</dbReference>
<evidence type="ECO:0000313" key="6">
    <source>
        <dbReference type="Proteomes" id="UP000179441"/>
    </source>
</evidence>
<dbReference type="AlphaFoldDB" id="A0A1S1M0A3"/>
<accession>A0A1S1M0A3</accession>
<gene>
    <name evidence="5" type="ORF">BKG84_06290</name>
</gene>
<reference evidence="5 6" key="1">
    <citation type="submission" date="2016-10" db="EMBL/GenBank/DDBJ databases">
        <title>Evaluation of Human, Veterinary and Environmental Mycobacterium chelonae Isolates by Core Genome Phylogenomic Analysis, Targeted Gene Comparison, and Anti-microbial Susceptibility Patterns: A Tale of Mistaken Identities.</title>
        <authorList>
            <person name="Fogelson S.B."/>
            <person name="Camus A.C."/>
            <person name="Lorenz W."/>
            <person name="Vasireddy R."/>
            <person name="Vasireddy S."/>
            <person name="Smith T."/>
            <person name="Brown-Elliott B.A."/>
            <person name="Wallace R.J.Jr."/>
            <person name="Hasan N.A."/>
            <person name="Reischl U."/>
            <person name="Sanchez S."/>
        </authorList>
    </citation>
    <scope>NUCLEOTIDE SEQUENCE [LARGE SCALE GENOMIC DNA]</scope>
    <source>
        <strain evidence="5 6">15518</strain>
    </source>
</reference>
<dbReference type="InterPro" id="IPR007137">
    <property type="entry name" value="DUF348"/>
</dbReference>
<dbReference type="Gene3D" id="1.10.530.10">
    <property type="match status" value="1"/>
</dbReference>
<dbReference type="SMART" id="SM01208">
    <property type="entry name" value="G5"/>
    <property type="match status" value="1"/>
</dbReference>
<evidence type="ECO:0000256" key="1">
    <source>
        <dbReference type="ARBA" id="ARBA00010830"/>
    </source>
</evidence>
<dbReference type="PANTHER" id="PTHR39160:SF4">
    <property type="entry name" value="RESUSCITATION-PROMOTING FACTOR RPFB"/>
    <property type="match status" value="1"/>
</dbReference>
<sequence>MNALTKLNATRSPLLRALVAALLVVIGAGGGYAIAAHKTLTLNVDGNAMTVTTVKSQVSEVLADYGYALTDRDDVAPAKHDAVRDGDTIVLKRSRPLDISVDGQGTQQVWTTANTVNDALSQLSMTDTAPTAATRGSRLPLEGMSLAVVSAKTVRLNDGGAISTPRIAAPTVGTLLEAIGNPLQQFDTVDPAPSTPVTADMPITVTRIRVSKVTEQAPLAPTPQKIEDADMNMSRSVVEDPGAPGTQDIVYSVLTVNGRETGRMPVSNNVLTPARDSVLRVGAKPGTEVPAVTRGSAWDALASCEAGGNWAINTGNGFYGGVQFDYGTWLAHGGAKYAPRADLATREEQIAIAEKTLAVQGWGAWPVCSARVGAR</sequence>
<name>A0A1S1M0A3_MYCCH</name>
<dbReference type="InterPro" id="IPR010618">
    <property type="entry name" value="RPF"/>
</dbReference>
<dbReference type="Proteomes" id="UP000179441">
    <property type="component" value="Unassembled WGS sequence"/>
</dbReference>
<dbReference type="CDD" id="cd13925">
    <property type="entry name" value="RPF"/>
    <property type="match status" value="1"/>
</dbReference>
<dbReference type="RefSeq" id="WP_070922709.1">
    <property type="nucleotide sequence ID" value="NZ_CP050145.1"/>
</dbReference>
<keyword evidence="2" id="KW-0732">Signal</keyword>
<dbReference type="Pfam" id="PF06737">
    <property type="entry name" value="Transglycosylas"/>
    <property type="match status" value="1"/>
</dbReference>
<keyword evidence="6" id="KW-1185">Reference proteome</keyword>
<dbReference type="InterPro" id="IPR011098">
    <property type="entry name" value="G5_dom"/>
</dbReference>
<dbReference type="PANTHER" id="PTHR39160">
    <property type="entry name" value="CELL WALL-BINDING PROTEIN YOCH"/>
    <property type="match status" value="1"/>
</dbReference>
<comment type="similarity">
    <text evidence="1">Belongs to the transglycosylase family. Rpf subfamily.</text>
</comment>
<evidence type="ECO:0000259" key="4">
    <source>
        <dbReference type="PROSITE" id="PS51109"/>
    </source>
</evidence>
<dbReference type="InterPro" id="IPR023346">
    <property type="entry name" value="Lysozyme-like_dom_sf"/>
</dbReference>
<dbReference type="InterPro" id="IPR051933">
    <property type="entry name" value="Resuscitation_pf_RpfB"/>
</dbReference>
<dbReference type="EMBL" id="MLIS01000001">
    <property type="protein sequence ID" value="OHU78059.1"/>
    <property type="molecule type" value="Genomic_DNA"/>
</dbReference>
<protein>
    <submittedName>
        <fullName evidence="5">Resuscitation-promoting factor</fullName>
    </submittedName>
</protein>
<evidence type="ECO:0000313" key="5">
    <source>
        <dbReference type="EMBL" id="OHU78059.1"/>
    </source>
</evidence>
<organism evidence="5 6">
    <name type="scientific">Mycobacteroides chelonae</name>
    <name type="common">Mycobacterium chelonae</name>
    <dbReference type="NCBI Taxonomy" id="1774"/>
    <lineage>
        <taxon>Bacteria</taxon>
        <taxon>Bacillati</taxon>
        <taxon>Actinomycetota</taxon>
        <taxon>Actinomycetes</taxon>
        <taxon>Mycobacteriales</taxon>
        <taxon>Mycobacteriaceae</taxon>
        <taxon>Mycobacteroides</taxon>
    </lineage>
</organism>
<evidence type="ECO:0000256" key="3">
    <source>
        <dbReference type="ARBA" id="ARBA00022801"/>
    </source>
</evidence>
<dbReference type="PROSITE" id="PS51109">
    <property type="entry name" value="G5"/>
    <property type="match status" value="1"/>
</dbReference>
<dbReference type="GO" id="GO:0016787">
    <property type="term" value="F:hydrolase activity"/>
    <property type="evidence" value="ECO:0007669"/>
    <property type="project" value="UniProtKB-KW"/>
</dbReference>
<feature type="domain" description="G5" evidence="4">
    <location>
        <begin position="205"/>
        <end position="285"/>
    </location>
</feature>
<evidence type="ECO:0000256" key="2">
    <source>
        <dbReference type="ARBA" id="ARBA00022729"/>
    </source>
</evidence>
<keyword evidence="3" id="KW-0378">Hydrolase</keyword>